<dbReference type="InterPro" id="IPR012997">
    <property type="entry name" value="RplA"/>
</dbReference>
<evidence type="ECO:0000256" key="3">
    <source>
        <dbReference type="HAMAP-Rule" id="MF_02071"/>
    </source>
</evidence>
<dbReference type="EC" id="4.2.2.-" evidence="3"/>
<evidence type="ECO:0000256" key="1">
    <source>
        <dbReference type="ARBA" id="ARBA00023239"/>
    </source>
</evidence>
<comment type="similarity">
    <text evidence="3 4">Belongs to the RlpA family.</text>
</comment>
<dbReference type="Pfam" id="PF03330">
    <property type="entry name" value="DPBB_1"/>
    <property type="match status" value="1"/>
</dbReference>
<keyword evidence="2 3" id="KW-0961">Cell wall biogenesis/degradation</keyword>
<keyword evidence="1 3" id="KW-0456">Lyase</keyword>
<evidence type="ECO:0000313" key="9">
    <source>
        <dbReference type="Proteomes" id="UP000276901"/>
    </source>
</evidence>
<gene>
    <name evidence="3" type="primary">rlpA</name>
    <name evidence="7" type="ORF">A4G17_02640</name>
    <name evidence="8" type="ORF">EDC49_1759</name>
</gene>
<evidence type="ECO:0000256" key="2">
    <source>
        <dbReference type="ARBA" id="ARBA00023316"/>
    </source>
</evidence>
<dbReference type="SUPFAM" id="SSF50685">
    <property type="entry name" value="Barwin-like endoglucanases"/>
    <property type="match status" value="1"/>
</dbReference>
<evidence type="ECO:0000313" key="8">
    <source>
        <dbReference type="EMBL" id="RPE91962.1"/>
    </source>
</evidence>
<accession>A0AAE6X4H0</accession>
<dbReference type="InterPro" id="IPR034718">
    <property type="entry name" value="RlpA"/>
</dbReference>
<keyword evidence="3" id="KW-0564">Palmitate</keyword>
<dbReference type="PANTHER" id="PTHR34183:SF1">
    <property type="entry name" value="ENDOLYTIC PEPTIDOGLYCAN TRANSGLYCOSYLASE RLPA"/>
    <property type="match status" value="1"/>
</dbReference>
<proteinExistence type="inferred from homology"/>
<dbReference type="GO" id="GO:0000270">
    <property type="term" value="P:peptidoglycan metabolic process"/>
    <property type="evidence" value="ECO:0007669"/>
    <property type="project" value="UniProtKB-UniRule"/>
</dbReference>
<dbReference type="GO" id="GO:0005886">
    <property type="term" value="C:plasma membrane"/>
    <property type="evidence" value="ECO:0007669"/>
    <property type="project" value="UniProtKB-SubCell"/>
</dbReference>
<dbReference type="InterPro" id="IPR009009">
    <property type="entry name" value="RlpA-like_DPBB"/>
</dbReference>
<keyword evidence="3" id="KW-0472">Membrane</keyword>
<dbReference type="HAMAP" id="MF_02071">
    <property type="entry name" value="RlpA"/>
    <property type="match status" value="1"/>
</dbReference>
<protein>
    <recommendedName>
        <fullName evidence="3">Endolytic peptidoglycan transglycosylase RlpA</fullName>
        <ecNumber evidence="3">4.2.2.-</ecNumber>
    </recommendedName>
</protein>
<evidence type="ECO:0000259" key="6">
    <source>
        <dbReference type="Pfam" id="PF03330"/>
    </source>
</evidence>
<comment type="function">
    <text evidence="3">Lytic transglycosylase with a strong preference for naked glycan strands that lack stem peptides.</text>
</comment>
<dbReference type="Proteomes" id="UP000502287">
    <property type="component" value="Chromosome"/>
</dbReference>
<keyword evidence="5" id="KW-0732">Signal</keyword>
<reference evidence="7 10" key="1">
    <citation type="submission" date="2016-03" db="EMBL/GenBank/DDBJ databases">
        <authorList>
            <person name="Hansen M.J."/>
            <person name="Bojesen A.M."/>
            <person name="Planet P."/>
        </authorList>
    </citation>
    <scope>NUCLEOTIDE SEQUENCE [LARGE SCALE GENOMIC DNA]</scope>
    <source>
        <strain evidence="7 10">HPA 21</strain>
    </source>
</reference>
<dbReference type="PANTHER" id="PTHR34183">
    <property type="entry name" value="ENDOLYTIC PEPTIDOGLYCAN TRANSGLYCOSYLASE RLPA"/>
    <property type="match status" value="1"/>
</dbReference>
<dbReference type="AlphaFoldDB" id="A0AAE6X4H0"/>
<dbReference type="GO" id="GO:0008932">
    <property type="term" value="F:lytic endotransglycosylase activity"/>
    <property type="evidence" value="ECO:0007669"/>
    <property type="project" value="UniProtKB-UniRule"/>
</dbReference>
<keyword evidence="9" id="KW-1185">Reference proteome</keyword>
<feature type="chain" id="PRO_5042243622" description="Endolytic peptidoglycan transglycosylase RlpA" evidence="5">
    <location>
        <begin position="28"/>
        <end position="141"/>
    </location>
</feature>
<dbReference type="CDD" id="cd22268">
    <property type="entry name" value="DPBB_RlpA-like"/>
    <property type="match status" value="1"/>
</dbReference>
<dbReference type="NCBIfam" id="TIGR00413">
    <property type="entry name" value="rlpA"/>
    <property type="match status" value="1"/>
</dbReference>
<dbReference type="GO" id="GO:0071555">
    <property type="term" value="P:cell wall organization"/>
    <property type="evidence" value="ECO:0007669"/>
    <property type="project" value="UniProtKB-KW"/>
</dbReference>
<reference evidence="8 9" key="2">
    <citation type="submission" date="2018-11" db="EMBL/GenBank/DDBJ databases">
        <title>Genomic Encyclopedia of Type Strains, Phase IV (KMG-IV): sequencing the most valuable type-strain genomes for metagenomic binning, comparative biology and taxonomic classification.</title>
        <authorList>
            <person name="Goeker M."/>
        </authorList>
    </citation>
    <scope>NUCLEOTIDE SEQUENCE [LARGE SCALE GENOMIC DNA]</scope>
    <source>
        <strain evidence="8 9">DSM 25797</strain>
    </source>
</reference>
<evidence type="ECO:0000313" key="10">
    <source>
        <dbReference type="Proteomes" id="UP000502287"/>
    </source>
</evidence>
<name>A0AAE6X4H0_9PAST</name>
<dbReference type="Gene3D" id="2.40.40.10">
    <property type="entry name" value="RlpA-like domain"/>
    <property type="match status" value="1"/>
</dbReference>
<dbReference type="EMBL" id="RKQT01000004">
    <property type="protein sequence ID" value="RPE91962.1"/>
    <property type="molecule type" value="Genomic_DNA"/>
</dbReference>
<keyword evidence="3" id="KW-1003">Cell membrane</keyword>
<dbReference type="PROSITE" id="PS51257">
    <property type="entry name" value="PROKAR_LIPOPROTEIN"/>
    <property type="match status" value="1"/>
</dbReference>
<dbReference type="RefSeq" id="WP_123957367.1">
    <property type="nucleotide sequence ID" value="NZ_CP015029.1"/>
</dbReference>
<dbReference type="EMBL" id="CP015029">
    <property type="protein sequence ID" value="QIM64418.1"/>
    <property type="molecule type" value="Genomic_DNA"/>
</dbReference>
<comment type="subcellular location">
    <subcellularLocation>
        <location evidence="3">Cell membrane</location>
        <topology evidence="3">Lipid-anchor</topology>
    </subcellularLocation>
</comment>
<feature type="signal peptide" evidence="5">
    <location>
        <begin position="1"/>
        <end position="27"/>
    </location>
</feature>
<keyword evidence="3 8" id="KW-0449">Lipoprotein</keyword>
<dbReference type="InterPro" id="IPR036908">
    <property type="entry name" value="RlpA-like_sf"/>
</dbReference>
<dbReference type="Proteomes" id="UP000276901">
    <property type="component" value="Unassembled WGS sequence"/>
</dbReference>
<feature type="domain" description="RlpA-like protein double-psi beta-barrel" evidence="6">
    <location>
        <begin position="46"/>
        <end position="134"/>
    </location>
</feature>
<evidence type="ECO:0000256" key="5">
    <source>
        <dbReference type="SAM" id="SignalP"/>
    </source>
</evidence>
<sequence length="141" mass="15121">MFRVHSLIALCGTLLLVGCSTTTENFAAKVNNETVVNHSQASTATETGVASFYSDKFNGRRTANGEIFHNKKLTAAHRTLPFGTYVKVTALWNGRSVVVKINDRGPFIKGRVIDLSKAAAAKLHLIGKGVGKVDIEVVPAP</sequence>
<evidence type="ECO:0000313" key="7">
    <source>
        <dbReference type="EMBL" id="QIM64418.1"/>
    </source>
</evidence>
<dbReference type="KEGG" id="fcl:A4G17_02640"/>
<evidence type="ECO:0000256" key="4">
    <source>
        <dbReference type="RuleBase" id="RU003495"/>
    </source>
</evidence>
<organism evidence="7 10">
    <name type="scientific">Frederiksenia canicola</name>
    <dbReference type="NCBI Taxonomy" id="123824"/>
    <lineage>
        <taxon>Bacteria</taxon>
        <taxon>Pseudomonadati</taxon>
        <taxon>Pseudomonadota</taxon>
        <taxon>Gammaproteobacteria</taxon>
        <taxon>Pasteurellales</taxon>
        <taxon>Pasteurellaceae</taxon>
        <taxon>Frederiksenia</taxon>
    </lineage>
</organism>